<dbReference type="EMBL" id="JBEZFP010000093">
    <property type="protein sequence ID" value="MEU8137587.1"/>
    <property type="molecule type" value="Genomic_DNA"/>
</dbReference>
<comment type="caution">
    <text evidence="3">The sequence shown here is derived from an EMBL/GenBank/DDBJ whole genome shotgun (WGS) entry which is preliminary data.</text>
</comment>
<evidence type="ECO:0000313" key="4">
    <source>
        <dbReference type="Proteomes" id="UP001551482"/>
    </source>
</evidence>
<dbReference type="Gene3D" id="1.10.10.10">
    <property type="entry name" value="Winged helix-like DNA-binding domain superfamily/Winged helix DNA-binding domain"/>
    <property type="match status" value="1"/>
</dbReference>
<keyword evidence="4" id="KW-1185">Reference proteome</keyword>
<dbReference type="InterPro" id="IPR036388">
    <property type="entry name" value="WH-like_DNA-bd_sf"/>
</dbReference>
<accession>A0ABV3DQQ8</accession>
<proteinExistence type="predicted"/>
<dbReference type="InterPro" id="IPR016032">
    <property type="entry name" value="Sig_transdc_resp-reg_C-effctor"/>
</dbReference>
<dbReference type="InterPro" id="IPR051677">
    <property type="entry name" value="AfsR-DnrI-RedD_regulator"/>
</dbReference>
<name>A0ABV3DQQ8_9ACTN</name>
<reference evidence="3 4" key="1">
    <citation type="submission" date="2024-06" db="EMBL/GenBank/DDBJ databases">
        <title>The Natural Products Discovery Center: Release of the First 8490 Sequenced Strains for Exploring Actinobacteria Biosynthetic Diversity.</title>
        <authorList>
            <person name="Kalkreuter E."/>
            <person name="Kautsar S.A."/>
            <person name="Yang D."/>
            <person name="Bader C.D."/>
            <person name="Teijaro C.N."/>
            <person name="Fluegel L."/>
            <person name="Davis C.M."/>
            <person name="Simpson J.R."/>
            <person name="Lauterbach L."/>
            <person name="Steele A.D."/>
            <person name="Gui C."/>
            <person name="Meng S."/>
            <person name="Li G."/>
            <person name="Viehrig K."/>
            <person name="Ye F."/>
            <person name="Su P."/>
            <person name="Kiefer A.F."/>
            <person name="Nichols A."/>
            <person name="Cepeda A.J."/>
            <person name="Yan W."/>
            <person name="Fan B."/>
            <person name="Jiang Y."/>
            <person name="Adhikari A."/>
            <person name="Zheng C.-J."/>
            <person name="Schuster L."/>
            <person name="Cowan T.M."/>
            <person name="Smanski M.J."/>
            <person name="Chevrette M.G."/>
            <person name="De Carvalho L.P.S."/>
            <person name="Shen B."/>
        </authorList>
    </citation>
    <scope>NUCLEOTIDE SEQUENCE [LARGE SCALE GENOMIC DNA]</scope>
    <source>
        <strain evidence="3 4">NPDC048946</strain>
    </source>
</reference>
<evidence type="ECO:0000259" key="2">
    <source>
        <dbReference type="SMART" id="SM00862"/>
    </source>
</evidence>
<sequence>MAGNRRRPAPVPQTLARPRLNAQLNAVLDRRPVLLAATAGHGKTTLLDQYAAIWPGRVRRIRCDPDDRRSAAEVCADVRGSAADDTLVVVDDLHHLPHAAQVFESLAASARPPRLLVATRPVAALNLSRAELAHTVLIGADDLRLRWWEVDRLLTDVHGRPPDPVLAWDATWLTGGWAAPLHEYLLCTRDLSARQARLTLTAPGVPFAAGYLDRQILDGLDPDVVAFLTRTAIMNGPTAANCATADTPAARAEAAAMLRRAERAGVLARKGAEYVGETLLRHLLVHRFATTDPGAPGVFAAAVRPMREAGDPVGAAWAAYLARDRAALRELMDRNPLMIAAAVPEHWHGMLRTLAGPARPVDRQAARMVAGDCEVFAEPEEESLRASARAVNDIMDGPLRLAEVPELPRGAEGEIVRAVALMGTGDYRSAIAAFDAYPRDLGGPPAAAAELFGVLAALLAGHGCDVRVLEQAAQRVATVGPVWLARVARAGLTLTGADEYRSEARTVRVACERLGDAWGAALAGHMDACAGILRGEPDPAALDAAARGFAAAGMTAAAPWALAFGALARAQLAEPGAGELALRAEAEAVRWELPGASVIARCARLLAEPDTSGTDYDELVADAERLGIHLHAFLRSRRDAGAAPTAPVDIRCFGGFTVRLGGRPLDLLRIAPQSRVLFRLLALHAGRPVHREVLAAAMWPDAPADAAFHRLQTAVYKLRRFLEPGRGRRGASEFVPFEDGAYRLRLPEGSYLDIAAAEDALARARQAAARGDVAAEARILRELLAVADAILLPETGPEEWVVGPRDRWLDAASDARNRLAEFASS</sequence>
<dbReference type="Proteomes" id="UP001551482">
    <property type="component" value="Unassembled WGS sequence"/>
</dbReference>
<protein>
    <recommendedName>
        <fullName evidence="2">OmpR/PhoB-type domain-containing protein</fullName>
    </recommendedName>
</protein>
<keyword evidence="1" id="KW-0238">DNA-binding</keyword>
<evidence type="ECO:0000256" key="1">
    <source>
        <dbReference type="ARBA" id="ARBA00023125"/>
    </source>
</evidence>
<dbReference type="SUPFAM" id="SSF46894">
    <property type="entry name" value="C-terminal effector domain of the bipartite response regulators"/>
    <property type="match status" value="1"/>
</dbReference>
<dbReference type="InterPro" id="IPR001867">
    <property type="entry name" value="OmpR/PhoB-type_DNA-bd"/>
</dbReference>
<feature type="domain" description="OmpR/PhoB-type" evidence="2">
    <location>
        <begin position="662"/>
        <end position="744"/>
    </location>
</feature>
<dbReference type="PANTHER" id="PTHR35807">
    <property type="entry name" value="TRANSCRIPTIONAL REGULATOR REDD-RELATED"/>
    <property type="match status" value="1"/>
</dbReference>
<gene>
    <name evidence="3" type="ORF">AB0C36_29250</name>
</gene>
<organism evidence="3 4">
    <name type="scientific">Streptodolium elevatio</name>
    <dbReference type="NCBI Taxonomy" id="3157996"/>
    <lineage>
        <taxon>Bacteria</taxon>
        <taxon>Bacillati</taxon>
        <taxon>Actinomycetota</taxon>
        <taxon>Actinomycetes</taxon>
        <taxon>Kitasatosporales</taxon>
        <taxon>Streptomycetaceae</taxon>
        <taxon>Streptodolium</taxon>
    </lineage>
</organism>
<dbReference type="SMART" id="SM00862">
    <property type="entry name" value="Trans_reg_C"/>
    <property type="match status" value="1"/>
</dbReference>
<evidence type="ECO:0000313" key="3">
    <source>
        <dbReference type="EMBL" id="MEU8137587.1"/>
    </source>
</evidence>
<dbReference type="RefSeq" id="WP_358359697.1">
    <property type="nucleotide sequence ID" value="NZ_JBEZFP010000093.1"/>
</dbReference>